<name>A0A328NWH5_9ACTN</name>
<proteinExistence type="predicted"/>
<comment type="caution">
    <text evidence="2">The sequence shown here is derived from an EMBL/GenBank/DDBJ whole genome shotgun (WGS) entry which is preliminary data.</text>
</comment>
<sequence length="131" mass="14183">MFGEQAVPDSVGAAEDLPGQGIGAMRTWGHAEQPADHRLATETPVDNPARARRWTCGQPRIRLAIVLWKRPERPTNQASEPSTGGDPLAFLKVGRSPASGHRDFREPELIKLRGAVGWRAGRWGDAAVAVS</sequence>
<evidence type="ECO:0000256" key="1">
    <source>
        <dbReference type="SAM" id="MobiDB-lite"/>
    </source>
</evidence>
<evidence type="ECO:0000313" key="2">
    <source>
        <dbReference type="EMBL" id="RAO38140.1"/>
    </source>
</evidence>
<accession>A0A328NWH5</accession>
<reference evidence="2 3" key="1">
    <citation type="submission" date="2018-03" db="EMBL/GenBank/DDBJ databases">
        <title>Defining the species Micromonospora saelicesensis and Micromonospora noduli under the framework of genomics.</title>
        <authorList>
            <person name="Riesco R."/>
            <person name="Trujillo M.E."/>
        </authorList>
    </citation>
    <scope>NUCLEOTIDE SEQUENCE [LARGE SCALE GENOMIC DNA]</scope>
    <source>
        <strain evidence="2 3">PSN13</strain>
    </source>
</reference>
<protein>
    <submittedName>
        <fullName evidence="2">Uncharacterized protein</fullName>
    </submittedName>
</protein>
<evidence type="ECO:0000313" key="3">
    <source>
        <dbReference type="Proteomes" id="UP000249419"/>
    </source>
</evidence>
<gene>
    <name evidence="2" type="ORF">PSN13_01112</name>
</gene>
<dbReference type="Proteomes" id="UP000249419">
    <property type="component" value="Unassembled WGS sequence"/>
</dbReference>
<feature type="region of interest" description="Disordered" evidence="1">
    <location>
        <begin position="1"/>
        <end position="52"/>
    </location>
</feature>
<dbReference type="AlphaFoldDB" id="A0A328NWH5"/>
<feature type="region of interest" description="Disordered" evidence="1">
    <location>
        <begin position="71"/>
        <end position="106"/>
    </location>
</feature>
<organism evidence="2 3">
    <name type="scientific">Micromonospora saelicesensis</name>
    <dbReference type="NCBI Taxonomy" id="285676"/>
    <lineage>
        <taxon>Bacteria</taxon>
        <taxon>Bacillati</taxon>
        <taxon>Actinomycetota</taxon>
        <taxon>Actinomycetes</taxon>
        <taxon>Micromonosporales</taxon>
        <taxon>Micromonosporaceae</taxon>
        <taxon>Micromonospora</taxon>
    </lineage>
</organism>
<dbReference type="EMBL" id="PYAG01000004">
    <property type="protein sequence ID" value="RAO38140.1"/>
    <property type="molecule type" value="Genomic_DNA"/>
</dbReference>